<accession>A0A1I1EEY9</accession>
<dbReference type="RefSeq" id="WP_093359318.1">
    <property type="nucleotide sequence ID" value="NZ_FOLG01000001.1"/>
</dbReference>
<dbReference type="Pfam" id="PF14907">
    <property type="entry name" value="NTP_transf_5"/>
    <property type="match status" value="1"/>
</dbReference>
<dbReference type="STRING" id="441112.SAMN04488094_101781"/>
<name>A0A1I1EEY9_9RHOB</name>
<evidence type="ECO:0000313" key="2">
    <source>
        <dbReference type="Proteomes" id="UP000198728"/>
    </source>
</evidence>
<dbReference type="AlphaFoldDB" id="A0A1I1EEY9"/>
<sequence length="368" mass="40497">MQPHLTSCASAPHRAVLGIVPVALGRPAPEGLLRDIASSSPEDLVAVATASHVHPLIWCAFSNSPDLRDAVPPDLPVYFREIQAANARRNHAIEAHLHTLGRIADEGRLTPVALKGAVELLAPRYPSPGARLLSDIDVLLANADLARLRQSLLDLGAREEAVSEINQRGHHHLPPLLAPGWPCAVELHRQLGQGAAEHVLPAEAVLRNALPVTAAGVRVPSGADRLAHTVLHAQFGQTDRLALPRISLRDVIDFGLLSRDLSGEELAAARDRFAQAGEVEAFDRMSALAARLLDGDATRQAAWVDRVLTAFGEPHSLRRQSDLGWLQHYARGFLYEPDRRQHYLKTLASWRGLRRLAAFHRERRRWFR</sequence>
<gene>
    <name evidence="1" type="ORF">SAMN04488094_101781</name>
</gene>
<keyword evidence="2" id="KW-1185">Reference proteome</keyword>
<reference evidence="1 2" key="1">
    <citation type="submission" date="2016-10" db="EMBL/GenBank/DDBJ databases">
        <authorList>
            <person name="de Groot N.N."/>
        </authorList>
    </citation>
    <scope>NUCLEOTIDE SEQUENCE [LARGE SCALE GENOMIC DNA]</scope>
    <source>
        <strain evidence="1 2">DSM 19548</strain>
    </source>
</reference>
<proteinExistence type="predicted"/>
<dbReference type="EMBL" id="FOLG01000001">
    <property type="protein sequence ID" value="SFB85597.1"/>
    <property type="molecule type" value="Genomic_DNA"/>
</dbReference>
<dbReference type="Proteomes" id="UP000198728">
    <property type="component" value="Unassembled WGS sequence"/>
</dbReference>
<organism evidence="1 2">
    <name type="scientific">Tropicimonas isoalkanivorans</name>
    <dbReference type="NCBI Taxonomy" id="441112"/>
    <lineage>
        <taxon>Bacteria</taxon>
        <taxon>Pseudomonadati</taxon>
        <taxon>Pseudomonadota</taxon>
        <taxon>Alphaproteobacteria</taxon>
        <taxon>Rhodobacterales</taxon>
        <taxon>Roseobacteraceae</taxon>
        <taxon>Tropicimonas</taxon>
    </lineage>
</organism>
<dbReference type="InterPro" id="IPR039498">
    <property type="entry name" value="NTP_transf_5"/>
</dbReference>
<dbReference type="OrthoDB" id="7855384at2"/>
<evidence type="ECO:0000313" key="1">
    <source>
        <dbReference type="EMBL" id="SFB85597.1"/>
    </source>
</evidence>
<keyword evidence="1" id="KW-0808">Transferase</keyword>
<dbReference type="GO" id="GO:0016740">
    <property type="term" value="F:transferase activity"/>
    <property type="evidence" value="ECO:0007669"/>
    <property type="project" value="UniProtKB-KW"/>
</dbReference>
<protein>
    <submittedName>
        <fullName evidence="1">Uncharacterized nucleotidyltransferase</fullName>
    </submittedName>
</protein>